<accession>A0A1H0Y5A1</accession>
<dbReference type="STRING" id="553311.SAMN05216231_0433"/>
<organism evidence="3 4">
    <name type="scientific">Virgibacillus salinus</name>
    <dbReference type="NCBI Taxonomy" id="553311"/>
    <lineage>
        <taxon>Bacteria</taxon>
        <taxon>Bacillati</taxon>
        <taxon>Bacillota</taxon>
        <taxon>Bacilli</taxon>
        <taxon>Bacillales</taxon>
        <taxon>Bacillaceae</taxon>
        <taxon>Virgibacillus</taxon>
    </lineage>
</organism>
<dbReference type="SUPFAM" id="SSF56300">
    <property type="entry name" value="Metallo-dependent phosphatases"/>
    <property type="match status" value="1"/>
</dbReference>
<protein>
    <recommendedName>
        <fullName evidence="2">Calcineurin-like phosphoesterase domain-containing protein</fullName>
    </recommendedName>
</protein>
<dbReference type="RefSeq" id="WP_092491311.1">
    <property type="nucleotide sequence ID" value="NZ_FNKD01000001.1"/>
</dbReference>
<sequence length="327" mass="37553">MKKIGGRILLGSLLSIFILIGYIVWDNNRITVTEEDIAIDDMPEELDGFRILQVSDLQEKEFGNNQKRLIGAINDIDYDAIVFTGDILDNTESTNYKSFYSILDGITDKENAWFVSGNDDPYSYQFAPSIEKSEFIKGMEQRGVELLESVETVKLEEANIHFVNFELSIISSSEYVGTSEGIVTPPYNSNENYLTYQKQLWQDMKVLDNVDEADVVIALNHYPVADNRIDFIHTNDKTIWRDYDLIMAGHYHGGQFRLPFVGALFVPEPWHKSSFFPSNDRVKGLWEYKQTKQYVSAGLGSSDALSFFKFRMFNPPEINLLTLKRIR</sequence>
<name>A0A1H0Y5A1_9BACI</name>
<dbReference type="Gene3D" id="3.60.21.10">
    <property type="match status" value="1"/>
</dbReference>
<dbReference type="AlphaFoldDB" id="A0A1H0Y5A1"/>
<reference evidence="3 4" key="1">
    <citation type="submission" date="2016-10" db="EMBL/GenBank/DDBJ databases">
        <authorList>
            <person name="de Groot N.N."/>
        </authorList>
    </citation>
    <scope>NUCLEOTIDE SEQUENCE [LARGE SCALE GENOMIC DNA]</scope>
    <source>
        <strain evidence="3 4">CGMCC 1.10449</strain>
    </source>
</reference>
<feature type="transmembrane region" description="Helical" evidence="1">
    <location>
        <begin position="7"/>
        <end position="25"/>
    </location>
</feature>
<evidence type="ECO:0000313" key="3">
    <source>
        <dbReference type="EMBL" id="SDQ10327.1"/>
    </source>
</evidence>
<proteinExistence type="predicted"/>
<dbReference type="PANTHER" id="PTHR31302">
    <property type="entry name" value="TRANSMEMBRANE PROTEIN WITH METALLOPHOSPHOESTERASE DOMAIN-RELATED"/>
    <property type="match status" value="1"/>
</dbReference>
<dbReference type="PANTHER" id="PTHR31302:SF0">
    <property type="entry name" value="TRANSMEMBRANE PROTEIN WITH METALLOPHOSPHOESTERASE DOMAIN"/>
    <property type="match status" value="1"/>
</dbReference>
<dbReference type="GO" id="GO:0016787">
    <property type="term" value="F:hydrolase activity"/>
    <property type="evidence" value="ECO:0007669"/>
    <property type="project" value="InterPro"/>
</dbReference>
<dbReference type="Pfam" id="PF00149">
    <property type="entry name" value="Metallophos"/>
    <property type="match status" value="1"/>
</dbReference>
<evidence type="ECO:0000256" key="1">
    <source>
        <dbReference type="SAM" id="Phobius"/>
    </source>
</evidence>
<dbReference type="InterPro" id="IPR004843">
    <property type="entry name" value="Calcineurin-like_PHP"/>
</dbReference>
<dbReference type="InterPro" id="IPR029052">
    <property type="entry name" value="Metallo-depent_PP-like"/>
</dbReference>
<evidence type="ECO:0000313" key="4">
    <source>
        <dbReference type="Proteomes" id="UP000199444"/>
    </source>
</evidence>
<gene>
    <name evidence="3" type="ORF">SAMN05216231_0433</name>
</gene>
<dbReference type="InterPro" id="IPR051158">
    <property type="entry name" value="Metallophosphoesterase_sf"/>
</dbReference>
<dbReference type="EMBL" id="FNKD01000001">
    <property type="protein sequence ID" value="SDQ10327.1"/>
    <property type="molecule type" value="Genomic_DNA"/>
</dbReference>
<keyword evidence="1" id="KW-0472">Membrane</keyword>
<keyword evidence="1" id="KW-0812">Transmembrane</keyword>
<dbReference type="Proteomes" id="UP000199444">
    <property type="component" value="Unassembled WGS sequence"/>
</dbReference>
<keyword evidence="1" id="KW-1133">Transmembrane helix</keyword>
<keyword evidence="4" id="KW-1185">Reference proteome</keyword>
<evidence type="ECO:0000259" key="2">
    <source>
        <dbReference type="Pfam" id="PF00149"/>
    </source>
</evidence>
<feature type="domain" description="Calcineurin-like phosphoesterase" evidence="2">
    <location>
        <begin position="49"/>
        <end position="253"/>
    </location>
</feature>